<name>A0ABP0EH83_9ASCO</name>
<keyword evidence="10" id="KW-1185">Reference proteome</keyword>
<proteinExistence type="inferred from homology"/>
<protein>
    <submittedName>
        <fullName evidence="9">Replication factor A protein 2</fullName>
    </submittedName>
</protein>
<evidence type="ECO:0000256" key="3">
    <source>
        <dbReference type="ARBA" id="ARBA00022705"/>
    </source>
</evidence>
<dbReference type="PANTHER" id="PTHR13989">
    <property type="entry name" value="REPLICATION PROTEIN A-RELATED"/>
    <property type="match status" value="1"/>
</dbReference>
<dbReference type="Pfam" id="PF01336">
    <property type="entry name" value="tRNA_anti-codon"/>
    <property type="match status" value="1"/>
</dbReference>
<dbReference type="InterPro" id="IPR004365">
    <property type="entry name" value="NA-bd_OB_tRNA"/>
</dbReference>
<comment type="subcellular location">
    <subcellularLocation>
        <location evidence="1">Nucleus</location>
    </subcellularLocation>
</comment>
<dbReference type="InterPro" id="IPR040260">
    <property type="entry name" value="RFA2-like"/>
</dbReference>
<accession>A0ABP0EH83</accession>
<evidence type="ECO:0000256" key="5">
    <source>
        <dbReference type="ARBA" id="ARBA00023242"/>
    </source>
</evidence>
<evidence type="ECO:0000256" key="4">
    <source>
        <dbReference type="ARBA" id="ARBA00023125"/>
    </source>
</evidence>
<feature type="compositionally biased region" description="Low complexity" evidence="6">
    <location>
        <begin position="7"/>
        <end position="22"/>
    </location>
</feature>
<dbReference type="SUPFAM" id="SSF46785">
    <property type="entry name" value="Winged helix' DNA-binding domain"/>
    <property type="match status" value="1"/>
</dbReference>
<feature type="domain" description="OB" evidence="7">
    <location>
        <begin position="65"/>
        <end position="143"/>
    </location>
</feature>
<dbReference type="Pfam" id="PF08784">
    <property type="entry name" value="RPA_C"/>
    <property type="match status" value="1"/>
</dbReference>
<evidence type="ECO:0000256" key="1">
    <source>
        <dbReference type="ARBA" id="ARBA00004123"/>
    </source>
</evidence>
<dbReference type="InterPro" id="IPR014892">
    <property type="entry name" value="RPA_C"/>
</dbReference>
<dbReference type="InterPro" id="IPR036390">
    <property type="entry name" value="WH_DNA-bd_sf"/>
</dbReference>
<gene>
    <name evidence="9" type="primary">RFA2</name>
    <name evidence="9" type="ORF">CAAN4_F02344</name>
</gene>
<dbReference type="SUPFAM" id="SSF50249">
    <property type="entry name" value="Nucleic acid-binding proteins"/>
    <property type="match status" value="1"/>
</dbReference>
<feature type="domain" description="Replication protein A C-terminal" evidence="8">
    <location>
        <begin position="182"/>
        <end position="246"/>
    </location>
</feature>
<dbReference type="PIRSF" id="PIRSF036949">
    <property type="entry name" value="RPA32"/>
    <property type="match status" value="1"/>
</dbReference>
<dbReference type="Proteomes" id="UP001497600">
    <property type="component" value="Chromosome F"/>
</dbReference>
<evidence type="ECO:0000256" key="2">
    <source>
        <dbReference type="ARBA" id="ARBA00007815"/>
    </source>
</evidence>
<dbReference type="InterPro" id="IPR014646">
    <property type="entry name" value="Rfa2/RPA32"/>
</dbReference>
<keyword evidence="3" id="KW-0235">DNA replication</keyword>
<evidence type="ECO:0000256" key="6">
    <source>
        <dbReference type="SAM" id="MobiDB-lite"/>
    </source>
</evidence>
<comment type="similarity">
    <text evidence="2">Belongs to the replication factor A protein 2 family.</text>
</comment>
<dbReference type="InterPro" id="IPR036388">
    <property type="entry name" value="WH-like_DNA-bd_sf"/>
</dbReference>
<dbReference type="PANTHER" id="PTHR13989:SF16">
    <property type="entry name" value="REPLICATION PROTEIN A2"/>
    <property type="match status" value="1"/>
</dbReference>
<sequence>MDDFSYNNSGGFSAGGDDFSNDNGSQKQQQVRSSLTPVTIKQINEATQPVPDGEFQIHNVELNLVSFVGVVRSVQDLTSAIVIKIEDGTGSIEVRKWIDDASDTSANEAAGQAHELNKYVYVTCALKEFNGKRSLQHATIRPITDHNEILYHNLSAIENHLKAQGLGTKPASGQDNGLFVKDSHGMDAPKSMQDKILALIHENSVSMQEGVPVPFISQKLNVTNDIVSQHCATLVEDGKIYSGYDDSAYLAI</sequence>
<dbReference type="CDD" id="cd04478">
    <property type="entry name" value="RPA2_DBD_D"/>
    <property type="match status" value="1"/>
</dbReference>
<feature type="compositionally biased region" description="Polar residues" evidence="6">
    <location>
        <begin position="23"/>
        <end position="35"/>
    </location>
</feature>
<evidence type="ECO:0000313" key="10">
    <source>
        <dbReference type="Proteomes" id="UP001497600"/>
    </source>
</evidence>
<keyword evidence="5" id="KW-0539">Nucleus</keyword>
<reference evidence="9 10" key="1">
    <citation type="submission" date="2024-01" db="EMBL/GenBank/DDBJ databases">
        <authorList>
            <consortium name="Genoscope - CEA"/>
            <person name="William W."/>
        </authorList>
    </citation>
    <scope>NUCLEOTIDE SEQUENCE [LARGE SCALE GENOMIC DNA]</scope>
    <source>
        <strain evidence="9 10">29B2s-10</strain>
    </source>
</reference>
<evidence type="ECO:0000313" key="9">
    <source>
        <dbReference type="EMBL" id="CAK7911415.1"/>
    </source>
</evidence>
<feature type="region of interest" description="Disordered" evidence="6">
    <location>
        <begin position="1"/>
        <end position="35"/>
    </location>
</feature>
<evidence type="ECO:0000259" key="7">
    <source>
        <dbReference type="Pfam" id="PF01336"/>
    </source>
</evidence>
<evidence type="ECO:0000259" key="8">
    <source>
        <dbReference type="Pfam" id="PF08784"/>
    </source>
</evidence>
<dbReference type="InterPro" id="IPR012340">
    <property type="entry name" value="NA-bd_OB-fold"/>
</dbReference>
<dbReference type="EMBL" id="OZ004258">
    <property type="protein sequence ID" value="CAK7911415.1"/>
    <property type="molecule type" value="Genomic_DNA"/>
</dbReference>
<organism evidence="9 10">
    <name type="scientific">[Candida] anglica</name>
    <dbReference type="NCBI Taxonomy" id="148631"/>
    <lineage>
        <taxon>Eukaryota</taxon>
        <taxon>Fungi</taxon>
        <taxon>Dikarya</taxon>
        <taxon>Ascomycota</taxon>
        <taxon>Saccharomycotina</taxon>
        <taxon>Pichiomycetes</taxon>
        <taxon>Debaryomycetaceae</taxon>
        <taxon>Kurtzmaniella</taxon>
    </lineage>
</organism>
<dbReference type="Gene3D" id="2.40.50.140">
    <property type="entry name" value="Nucleic acid-binding proteins"/>
    <property type="match status" value="1"/>
</dbReference>
<keyword evidence="4" id="KW-0238">DNA-binding</keyword>
<dbReference type="Gene3D" id="1.10.10.10">
    <property type="entry name" value="Winged helix-like DNA-binding domain superfamily/Winged helix DNA-binding domain"/>
    <property type="match status" value="1"/>
</dbReference>